<dbReference type="EMBL" id="LSYS01005643">
    <property type="protein sequence ID" value="OPJ76524.1"/>
    <property type="molecule type" value="Genomic_DNA"/>
</dbReference>
<accession>A0A1V4JWJ8</accession>
<comment type="caution">
    <text evidence="1">The sequence shown here is derived from an EMBL/GenBank/DDBJ whole genome shotgun (WGS) entry which is preliminary data.</text>
</comment>
<name>A0A1V4JWJ8_PATFA</name>
<dbReference type="AlphaFoldDB" id="A0A1V4JWJ8"/>
<dbReference type="Proteomes" id="UP000190648">
    <property type="component" value="Unassembled WGS sequence"/>
</dbReference>
<evidence type="ECO:0000313" key="1">
    <source>
        <dbReference type="EMBL" id="OPJ76524.1"/>
    </source>
</evidence>
<organism evidence="1 2">
    <name type="scientific">Patagioenas fasciata monilis</name>
    <dbReference type="NCBI Taxonomy" id="372326"/>
    <lineage>
        <taxon>Eukaryota</taxon>
        <taxon>Metazoa</taxon>
        <taxon>Chordata</taxon>
        <taxon>Craniata</taxon>
        <taxon>Vertebrata</taxon>
        <taxon>Euteleostomi</taxon>
        <taxon>Archelosauria</taxon>
        <taxon>Archosauria</taxon>
        <taxon>Dinosauria</taxon>
        <taxon>Saurischia</taxon>
        <taxon>Theropoda</taxon>
        <taxon>Coelurosauria</taxon>
        <taxon>Aves</taxon>
        <taxon>Neognathae</taxon>
        <taxon>Neoaves</taxon>
        <taxon>Columbimorphae</taxon>
        <taxon>Columbiformes</taxon>
        <taxon>Columbidae</taxon>
        <taxon>Patagioenas</taxon>
    </lineage>
</organism>
<evidence type="ECO:0000313" key="2">
    <source>
        <dbReference type="Proteomes" id="UP000190648"/>
    </source>
</evidence>
<keyword evidence="2" id="KW-1185">Reference proteome</keyword>
<protein>
    <submittedName>
        <fullName evidence="1">Uncharacterized protein</fullName>
    </submittedName>
</protein>
<reference evidence="1 2" key="1">
    <citation type="submission" date="2016-02" db="EMBL/GenBank/DDBJ databases">
        <title>Band-tailed pigeon sequencing and assembly.</title>
        <authorList>
            <person name="Soares A.E."/>
            <person name="Novak B.J."/>
            <person name="Rice E.S."/>
            <person name="O'Connell B."/>
            <person name="Chang D."/>
            <person name="Weber S."/>
            <person name="Shapiro B."/>
        </authorList>
    </citation>
    <scope>NUCLEOTIDE SEQUENCE [LARGE SCALE GENOMIC DNA]</scope>
    <source>
        <strain evidence="1">BTP2013</strain>
        <tissue evidence="1">Blood</tissue>
    </source>
</reference>
<sequence>MSETGLLFQNLPSFWCHLMGEVSFLCAGWKRCTAWCFSVTCRTCWNESILPTVAFVCIASLQPQQHHGFRWMICWQSWQLTISSHIEVLWCFFLEIPRGFVVPVDDSGVINGQDWGPLERTVEY</sequence>
<gene>
    <name evidence="1" type="ORF">AV530_016192</name>
</gene>
<proteinExistence type="predicted"/>